<dbReference type="InterPro" id="IPR000805">
    <property type="entry name" value="Glyco_hydro_26"/>
</dbReference>
<name>A0A3G8WII2_9FLAO</name>
<reference evidence="8" key="1">
    <citation type="submission" date="2018-11" db="EMBL/GenBank/DDBJ databases">
        <title>Proposal to divide the Flavobacteriaceae and reorganize its genera based on Amino Acid Identity values calculated from whole genome sequences.</title>
        <authorList>
            <person name="Nicholson A.C."/>
            <person name="Gulvik C.A."/>
            <person name="Whitney A.M."/>
            <person name="Humrighouse B.W."/>
            <person name="Bell M."/>
            <person name="Holmes B."/>
            <person name="Steigerwalt A.B."/>
            <person name="Villarma A."/>
            <person name="Sheth M."/>
            <person name="Batra D."/>
            <person name="Pryor J."/>
            <person name="Bernardet J.-F."/>
            <person name="Hugo C."/>
            <person name="Kampfer P."/>
            <person name="Newman J.D."/>
            <person name="McQuiston J.R."/>
        </authorList>
    </citation>
    <scope>NUCLEOTIDE SEQUENCE [LARGE SCALE GENOMIC DNA]</scope>
    <source>
        <strain evidence="8">H4753</strain>
    </source>
</reference>
<dbReference type="AlphaFoldDB" id="A0A3G8WII2"/>
<feature type="domain" description="GH26" evidence="6">
    <location>
        <begin position="31"/>
        <end position="310"/>
    </location>
</feature>
<dbReference type="Pfam" id="PF02156">
    <property type="entry name" value="Glyco_hydro_26"/>
    <property type="match status" value="1"/>
</dbReference>
<evidence type="ECO:0000256" key="5">
    <source>
        <dbReference type="SAM" id="SignalP"/>
    </source>
</evidence>
<evidence type="ECO:0000313" key="7">
    <source>
        <dbReference type="EMBL" id="AZI20323.1"/>
    </source>
</evidence>
<dbReference type="RefSeq" id="WP_124784532.1">
    <property type="nucleotide sequence ID" value="NZ_CP034171.1"/>
</dbReference>
<proteinExistence type="inferred from homology"/>
<dbReference type="PANTHER" id="PTHR40079">
    <property type="entry name" value="MANNAN ENDO-1,4-BETA-MANNOSIDASE E-RELATED"/>
    <property type="match status" value="1"/>
</dbReference>
<evidence type="ECO:0000256" key="1">
    <source>
        <dbReference type="ARBA" id="ARBA00007754"/>
    </source>
</evidence>
<sequence length="310" mass="35766">MSLRKILTFAFIAVIGFSDAQYQLSDPDATPETVKLYENLVKAQKKGYFVGHQDDLAYGVYWKYQDGRSDVKEVVKDFPAVYGWELGDLELGHDKNLDGVPFDKMKEFIKEGHQRGGIITLSWHPNNPVTGKNAWDPSNKSISEILPNGSKHELFKTYLDKVSDFLTDLKDKNGKPIPVLWRPWHEHTGTWFWWGVNSASDEEYKAFFKFTLDYLRKTKNLHNLISVYNTGTEFNSPEEYLKRYPGDDYVDMFSFDAYQRSSVEEGYKFAEQIDGLLKNMNLAGVQHKKSQQLERLATTKFPTISGLPKF</sequence>
<dbReference type="GO" id="GO:0016985">
    <property type="term" value="F:mannan endo-1,4-beta-mannosidase activity"/>
    <property type="evidence" value="ECO:0007669"/>
    <property type="project" value="InterPro"/>
</dbReference>
<comment type="similarity">
    <text evidence="1 4">Belongs to the glycosyl hydrolase 26 family.</text>
</comment>
<evidence type="ECO:0000256" key="2">
    <source>
        <dbReference type="ARBA" id="ARBA00022801"/>
    </source>
</evidence>
<evidence type="ECO:0000256" key="3">
    <source>
        <dbReference type="ARBA" id="ARBA00023295"/>
    </source>
</evidence>
<keyword evidence="3" id="KW-0326">Glycosidase</keyword>
<feature type="signal peptide" evidence="5">
    <location>
        <begin position="1"/>
        <end position="20"/>
    </location>
</feature>
<dbReference type="InterPro" id="IPR017853">
    <property type="entry name" value="GH"/>
</dbReference>
<dbReference type="InterPro" id="IPR022790">
    <property type="entry name" value="GH26_dom"/>
</dbReference>
<keyword evidence="2" id="KW-0378">Hydrolase</keyword>
<protein>
    <submittedName>
        <fullName evidence="7">Beta-mannosidase</fullName>
    </submittedName>
</protein>
<dbReference type="SUPFAM" id="SSF51445">
    <property type="entry name" value="(Trans)glycosidases"/>
    <property type="match status" value="1"/>
</dbReference>
<organism evidence="7 8">
    <name type="scientific">Chryseobacterium taklimakanense</name>
    <dbReference type="NCBI Taxonomy" id="536441"/>
    <lineage>
        <taxon>Bacteria</taxon>
        <taxon>Pseudomonadati</taxon>
        <taxon>Bacteroidota</taxon>
        <taxon>Flavobacteriia</taxon>
        <taxon>Flavobacteriales</taxon>
        <taxon>Weeksellaceae</taxon>
        <taxon>Chryseobacterium group</taxon>
        <taxon>Chryseobacterium</taxon>
    </lineage>
</organism>
<dbReference type="PRINTS" id="PR00739">
    <property type="entry name" value="GLHYDRLASE26"/>
</dbReference>
<gene>
    <name evidence="7" type="ORF">EIH08_05990</name>
</gene>
<comment type="caution">
    <text evidence="4">Lacks conserved residue(s) required for the propagation of feature annotation.</text>
</comment>
<feature type="chain" id="PRO_5018201697" evidence="5">
    <location>
        <begin position="21"/>
        <end position="310"/>
    </location>
</feature>
<dbReference type="GO" id="GO:0006080">
    <property type="term" value="P:substituted mannan metabolic process"/>
    <property type="evidence" value="ECO:0007669"/>
    <property type="project" value="InterPro"/>
</dbReference>
<dbReference type="Proteomes" id="UP000282297">
    <property type="component" value="Chromosome"/>
</dbReference>
<dbReference type="EMBL" id="CP034171">
    <property type="protein sequence ID" value="AZI20323.1"/>
    <property type="molecule type" value="Genomic_DNA"/>
</dbReference>
<evidence type="ECO:0000313" key="8">
    <source>
        <dbReference type="Proteomes" id="UP000282297"/>
    </source>
</evidence>
<evidence type="ECO:0000256" key="4">
    <source>
        <dbReference type="PROSITE-ProRule" id="PRU01100"/>
    </source>
</evidence>
<keyword evidence="5" id="KW-0732">Signal</keyword>
<accession>A0A3G8WII2</accession>
<dbReference type="PANTHER" id="PTHR40079:SF4">
    <property type="entry name" value="GH26 DOMAIN-CONTAINING PROTEIN-RELATED"/>
    <property type="match status" value="1"/>
</dbReference>
<evidence type="ECO:0000259" key="6">
    <source>
        <dbReference type="PROSITE" id="PS51764"/>
    </source>
</evidence>
<dbReference type="Gene3D" id="3.20.20.80">
    <property type="entry name" value="Glycosidases"/>
    <property type="match status" value="1"/>
</dbReference>
<dbReference type="PROSITE" id="PS51764">
    <property type="entry name" value="GH26"/>
    <property type="match status" value="1"/>
</dbReference>